<accession>A0ACB1AIM9</accession>
<reference evidence="1" key="1">
    <citation type="submission" date="2023-11" db="EMBL/GenBank/DDBJ databases">
        <authorList>
            <person name="Poullet M."/>
        </authorList>
    </citation>
    <scope>NUCLEOTIDE SEQUENCE</scope>
    <source>
        <strain evidence="1">E1834</strain>
    </source>
</reference>
<dbReference type="EMBL" id="CAVMJV010000088">
    <property type="protein sequence ID" value="CAK5091401.1"/>
    <property type="molecule type" value="Genomic_DNA"/>
</dbReference>
<evidence type="ECO:0000313" key="2">
    <source>
        <dbReference type="Proteomes" id="UP001497535"/>
    </source>
</evidence>
<sequence length="160" mass="18703">MISLPPEVQLDILKCLNFEQLFSLKQTNFYFCNLIDKFEGTLARIKFYKLRLIHTKDIFRQDVIIKLEPTVSEFVFDGKWQTAIAESIPLFLHGFEDNIEEFAVRIKKTGSVTYYEGRLFYRLVECQLLYITPGSRPMYRSCSWNKLPVLGTNIFVAAVV</sequence>
<keyword evidence="2" id="KW-1185">Reference proteome</keyword>
<evidence type="ECO:0000313" key="1">
    <source>
        <dbReference type="EMBL" id="CAK5091401.1"/>
    </source>
</evidence>
<dbReference type="Proteomes" id="UP001497535">
    <property type="component" value="Unassembled WGS sequence"/>
</dbReference>
<protein>
    <submittedName>
        <fullName evidence="1">Uncharacterized protein</fullName>
    </submittedName>
</protein>
<comment type="caution">
    <text evidence="1">The sequence shown here is derived from an EMBL/GenBank/DDBJ whole genome shotgun (WGS) entry which is preliminary data.</text>
</comment>
<name>A0ACB1AIM9_MELEN</name>
<gene>
    <name evidence="1" type="ORF">MENTE1834_LOCUS39237</name>
</gene>
<organism evidence="1 2">
    <name type="scientific">Meloidogyne enterolobii</name>
    <name type="common">Root-knot nematode worm</name>
    <name type="synonym">Meloidogyne mayaguensis</name>
    <dbReference type="NCBI Taxonomy" id="390850"/>
    <lineage>
        <taxon>Eukaryota</taxon>
        <taxon>Metazoa</taxon>
        <taxon>Ecdysozoa</taxon>
        <taxon>Nematoda</taxon>
        <taxon>Chromadorea</taxon>
        <taxon>Rhabditida</taxon>
        <taxon>Tylenchina</taxon>
        <taxon>Tylenchomorpha</taxon>
        <taxon>Tylenchoidea</taxon>
        <taxon>Meloidogynidae</taxon>
        <taxon>Meloidogyninae</taxon>
        <taxon>Meloidogyne</taxon>
    </lineage>
</organism>
<proteinExistence type="predicted"/>